<evidence type="ECO:0000256" key="4">
    <source>
        <dbReference type="PROSITE-ProRule" id="PRU01161"/>
    </source>
</evidence>
<dbReference type="EMBL" id="OIVN01001280">
    <property type="protein sequence ID" value="SPC92090.1"/>
    <property type="molecule type" value="Genomic_DNA"/>
</dbReference>
<dbReference type="EC" id="3.1.1.-" evidence="5"/>
<dbReference type="InterPro" id="IPR016035">
    <property type="entry name" value="Acyl_Trfase/lysoPLipase"/>
</dbReference>
<evidence type="ECO:0000256" key="5">
    <source>
        <dbReference type="RuleBase" id="RU361262"/>
    </source>
</evidence>
<feature type="short sequence motif" description="GXGXXG" evidence="4">
    <location>
        <begin position="9"/>
        <end position="14"/>
    </location>
</feature>
<name>A0A2N9FYB6_FAGSY</name>
<comment type="similarity">
    <text evidence="1 5">Belongs to the patatin family.</text>
</comment>
<dbReference type="SUPFAM" id="SSF52151">
    <property type="entry name" value="FabD/lysophospholipase-like"/>
    <property type="match status" value="1"/>
</dbReference>
<dbReference type="PROSITE" id="PS51635">
    <property type="entry name" value="PNPLA"/>
    <property type="match status" value="1"/>
</dbReference>
<evidence type="ECO:0000313" key="7">
    <source>
        <dbReference type="EMBL" id="SPC92090.1"/>
    </source>
</evidence>
<organism evidence="7">
    <name type="scientific">Fagus sylvatica</name>
    <name type="common">Beechnut</name>
    <dbReference type="NCBI Taxonomy" id="28930"/>
    <lineage>
        <taxon>Eukaryota</taxon>
        <taxon>Viridiplantae</taxon>
        <taxon>Streptophyta</taxon>
        <taxon>Embryophyta</taxon>
        <taxon>Tracheophyta</taxon>
        <taxon>Spermatophyta</taxon>
        <taxon>Magnoliopsida</taxon>
        <taxon>eudicotyledons</taxon>
        <taxon>Gunneridae</taxon>
        <taxon>Pentapetalae</taxon>
        <taxon>rosids</taxon>
        <taxon>fabids</taxon>
        <taxon>Fagales</taxon>
        <taxon>Fagaceae</taxon>
        <taxon>Fagus</taxon>
    </lineage>
</organism>
<feature type="active site" description="Nucleophile" evidence="4">
    <location>
        <position position="49"/>
    </location>
</feature>
<evidence type="ECO:0000256" key="3">
    <source>
        <dbReference type="ARBA" id="ARBA00023098"/>
    </source>
</evidence>
<comment type="function">
    <text evidence="5">Lipolytic acyl hydrolase (LAH).</text>
</comment>
<dbReference type="PANTHER" id="PTHR32176:SF99">
    <property type="entry name" value="PATATIN"/>
    <property type="match status" value="1"/>
</dbReference>
<dbReference type="GO" id="GO:0047372">
    <property type="term" value="F:monoacylglycerol lipase activity"/>
    <property type="evidence" value="ECO:0007669"/>
    <property type="project" value="TreeGrafter"/>
</dbReference>
<keyword evidence="2 4" id="KW-0442">Lipid degradation</keyword>
<sequence>MVTVLSIDGGGIRGIIPGTLLGFLESKLQELDGPNARIADYFDVIAGTSTGGLVTAMLTAPDKDNRPMYAAKDINNFYLEHTPKIFPQSSHKSFVSSVTNLFGANLIGAVMGPKYDGKYLRSLIDGLLGNLTLNQTLTNVIIPTFDIKLLQPVIFSTNDAKLNDLKNARLADICVSTSVAPTFLPAHYFQTKDAKGNTHSFNLIDGGVTANNPDDTLTGDSSSVDIATTENLQRLVEIGKELLKKQVSRVNLDTGRLEEIERKCTNEEVLSKEEYPTARKHRYSKNPAVPVPGTSWVRILPGYRCMHTPGVPVFGQKKNFRYGFGTGQVRIGSGTGPVRGGGKTEPKRRRFKVNLKPIYLLHPILSHSFSSATPLSLFSAFDSSTAGALSSLFLTSSLYRRRATVLDHLGSEGDLRATASF</sequence>
<evidence type="ECO:0000256" key="1">
    <source>
        <dbReference type="ARBA" id="ARBA00010240"/>
    </source>
</evidence>
<feature type="domain" description="PNPLA" evidence="6">
    <location>
        <begin position="5"/>
        <end position="218"/>
    </location>
</feature>
<dbReference type="Pfam" id="PF01734">
    <property type="entry name" value="Patatin"/>
    <property type="match status" value="1"/>
</dbReference>
<feature type="short sequence motif" description="GXSXG" evidence="4">
    <location>
        <begin position="47"/>
        <end position="51"/>
    </location>
</feature>
<comment type="domain">
    <text evidence="5">The nitrogen atoms of the two glycine residues in the GGXR motif define the oxyanion hole, and stabilize the oxyanion that forms during the nucleophilic attack by the catalytic serine during substrate cleavage.</text>
</comment>
<protein>
    <recommendedName>
        <fullName evidence="5">Patatin</fullName>
        <ecNumber evidence="5">3.1.1.-</ecNumber>
    </recommendedName>
</protein>
<dbReference type="GO" id="GO:0004620">
    <property type="term" value="F:phospholipase activity"/>
    <property type="evidence" value="ECO:0007669"/>
    <property type="project" value="TreeGrafter"/>
</dbReference>
<keyword evidence="4 5" id="KW-0378">Hydrolase</keyword>
<dbReference type="InterPro" id="IPR002641">
    <property type="entry name" value="PNPLA_dom"/>
</dbReference>
<keyword evidence="3 4" id="KW-0443">Lipid metabolism</keyword>
<reference evidence="7" key="1">
    <citation type="submission" date="2018-02" db="EMBL/GenBank/DDBJ databases">
        <authorList>
            <person name="Cohen D.B."/>
            <person name="Kent A.D."/>
        </authorList>
    </citation>
    <scope>NUCLEOTIDE SEQUENCE</scope>
</reference>
<feature type="short sequence motif" description="DGA/G" evidence="4">
    <location>
        <begin position="205"/>
        <end position="207"/>
    </location>
</feature>
<dbReference type="Gene3D" id="3.40.1090.10">
    <property type="entry name" value="Cytosolic phospholipase A2 catalytic domain"/>
    <property type="match status" value="1"/>
</dbReference>
<dbReference type="PANTHER" id="PTHR32176">
    <property type="entry name" value="XYLOSE ISOMERASE"/>
    <property type="match status" value="1"/>
</dbReference>
<gene>
    <name evidence="7" type="ORF">FSB_LOCUS19972</name>
</gene>
<evidence type="ECO:0000259" key="6">
    <source>
        <dbReference type="PROSITE" id="PS51635"/>
    </source>
</evidence>
<evidence type="ECO:0000256" key="2">
    <source>
        <dbReference type="ARBA" id="ARBA00022963"/>
    </source>
</evidence>
<proteinExistence type="inferred from homology"/>
<accession>A0A2N9FYB6</accession>
<dbReference type="GO" id="GO:0016042">
    <property type="term" value="P:lipid catabolic process"/>
    <property type="evidence" value="ECO:0007669"/>
    <property type="project" value="UniProtKB-UniRule"/>
</dbReference>
<feature type="active site" description="Proton acceptor" evidence="4">
    <location>
        <position position="205"/>
    </location>
</feature>
<dbReference type="AlphaFoldDB" id="A0A2N9FYB6"/>